<dbReference type="InterPro" id="IPR000286">
    <property type="entry name" value="HDACs"/>
</dbReference>
<keyword evidence="4 7" id="KW-0378">Hydrolase</keyword>
<dbReference type="SUPFAM" id="SSF52768">
    <property type="entry name" value="Arginase/deacetylase"/>
    <property type="match status" value="1"/>
</dbReference>
<evidence type="ECO:0000259" key="6">
    <source>
        <dbReference type="Pfam" id="PF00850"/>
    </source>
</evidence>
<keyword evidence="5" id="KW-0862">Zinc</keyword>
<comment type="similarity">
    <text evidence="2">Belongs to the histone deacetylase family.</text>
</comment>
<dbReference type="Pfam" id="PF00850">
    <property type="entry name" value="Hist_deacetyl"/>
    <property type="match status" value="1"/>
</dbReference>
<evidence type="ECO:0000256" key="2">
    <source>
        <dbReference type="ARBA" id="ARBA00005947"/>
    </source>
</evidence>
<evidence type="ECO:0000313" key="7">
    <source>
        <dbReference type="EMBL" id="KRO79884.1"/>
    </source>
</evidence>
<name>A0A0R2SXT4_9GAMM</name>
<feature type="domain" description="Histone deacetylase" evidence="6">
    <location>
        <begin position="27"/>
        <end position="336"/>
    </location>
</feature>
<evidence type="ECO:0000256" key="5">
    <source>
        <dbReference type="ARBA" id="ARBA00022833"/>
    </source>
</evidence>
<gene>
    <name evidence="7" type="ORF">ABR85_00235</name>
</gene>
<protein>
    <submittedName>
        <fullName evidence="7">Acetylpolyamine aminohydrolase</fullName>
    </submittedName>
</protein>
<dbReference type="Proteomes" id="UP000051242">
    <property type="component" value="Unassembled WGS sequence"/>
</dbReference>
<dbReference type="Gene3D" id="3.40.800.20">
    <property type="entry name" value="Histone deacetylase domain"/>
    <property type="match status" value="1"/>
</dbReference>
<dbReference type="AlphaFoldDB" id="A0A0R2SXT4"/>
<dbReference type="InterPro" id="IPR023801">
    <property type="entry name" value="His_deacetylse_dom"/>
</dbReference>
<accession>A0A0R2SXT4</accession>
<dbReference type="GO" id="GO:0040029">
    <property type="term" value="P:epigenetic regulation of gene expression"/>
    <property type="evidence" value="ECO:0007669"/>
    <property type="project" value="TreeGrafter"/>
</dbReference>
<dbReference type="GO" id="GO:0016787">
    <property type="term" value="F:hydrolase activity"/>
    <property type="evidence" value="ECO:0007669"/>
    <property type="project" value="UniProtKB-KW"/>
</dbReference>
<dbReference type="InterPro" id="IPR037138">
    <property type="entry name" value="His_deacetylse_dom_sf"/>
</dbReference>
<dbReference type="PANTHER" id="PTHR10625:SF17">
    <property type="entry name" value="HISTONE DEACETYLASE 8"/>
    <property type="match status" value="1"/>
</dbReference>
<dbReference type="GO" id="GO:0046872">
    <property type="term" value="F:metal ion binding"/>
    <property type="evidence" value="ECO:0007669"/>
    <property type="project" value="UniProtKB-KW"/>
</dbReference>
<proteinExistence type="inferred from homology"/>
<evidence type="ECO:0000256" key="4">
    <source>
        <dbReference type="ARBA" id="ARBA00022801"/>
    </source>
</evidence>
<comment type="cofactor">
    <cofactor evidence="1">
        <name>Zn(2+)</name>
        <dbReference type="ChEBI" id="CHEBI:29105"/>
    </cofactor>
</comment>
<dbReference type="EMBL" id="LICD01000134">
    <property type="protein sequence ID" value="KRO79884.1"/>
    <property type="molecule type" value="Genomic_DNA"/>
</dbReference>
<keyword evidence="3" id="KW-0479">Metal-binding</keyword>
<dbReference type="PANTHER" id="PTHR10625">
    <property type="entry name" value="HISTONE DEACETYLASE HDAC1-RELATED"/>
    <property type="match status" value="1"/>
</dbReference>
<evidence type="ECO:0000256" key="3">
    <source>
        <dbReference type="ARBA" id="ARBA00022723"/>
    </source>
</evidence>
<dbReference type="PRINTS" id="PR01270">
    <property type="entry name" value="HDASUPER"/>
</dbReference>
<evidence type="ECO:0000256" key="1">
    <source>
        <dbReference type="ARBA" id="ARBA00001947"/>
    </source>
</evidence>
<dbReference type="InterPro" id="IPR023696">
    <property type="entry name" value="Ureohydrolase_dom_sf"/>
</dbReference>
<organism evidence="7 8">
    <name type="scientific">OM182 bacterium BACL3 MAG-120619-bin3</name>
    <dbReference type="NCBI Taxonomy" id="1655593"/>
    <lineage>
        <taxon>Bacteria</taxon>
        <taxon>Pseudomonadati</taxon>
        <taxon>Pseudomonadota</taxon>
        <taxon>Gammaproteobacteria</taxon>
        <taxon>OMG group</taxon>
        <taxon>OM182 clade</taxon>
    </lineage>
</organism>
<dbReference type="GO" id="GO:0004407">
    <property type="term" value="F:histone deacetylase activity"/>
    <property type="evidence" value="ECO:0007669"/>
    <property type="project" value="TreeGrafter"/>
</dbReference>
<dbReference type="CDD" id="cd10001">
    <property type="entry name" value="HDAC_classII_APAH"/>
    <property type="match status" value="1"/>
</dbReference>
<reference evidence="7 8" key="1">
    <citation type="submission" date="2015-10" db="EMBL/GenBank/DDBJ databases">
        <title>Metagenome-Assembled Genomes uncover a global brackish microbiome.</title>
        <authorList>
            <person name="Hugerth L.W."/>
            <person name="Larsson J."/>
            <person name="Alneberg J."/>
            <person name="Lindh M.V."/>
            <person name="Legrand C."/>
            <person name="Pinhassi J."/>
            <person name="Andersson A.F."/>
        </authorList>
    </citation>
    <scope>NUCLEOTIDE SEQUENCE [LARGE SCALE GENOMIC DNA]</scope>
    <source>
        <strain evidence="7">BACL22 MAG-120619-bin3</strain>
    </source>
</reference>
<sequence length="343" mass="37590">MKCIYSSAQENHYPKNYLVNGIPQANPESPERIGMLLEGVRAAGLTLESPPAYTREHLLRTHPERYLTFLETVAERWQRIPNAADEVTPNIHPDTRSGGYPKSVVAQAGFHMLDASCPITSDTWNSCVWSAWSAVHAAEQVIAGDASCYALCRPPGHHAGPEVAGGFCYLNNTAIAAEHLRTKFARVAVLDVDLHHGNGTQMCFYDRADVLTVSLHAHPERFYPFFWGYADEDGEGDGVGFNKNFPLPRGTGDEVYLESLDKAITEVEAFVPDALVIALGLDGFEGDPIAGLSITTKGFYEIGNMIAKRLVMPTVIIQEGGYPCEELGQNLASFVKGFDCQVR</sequence>
<comment type="caution">
    <text evidence="7">The sequence shown here is derived from an EMBL/GenBank/DDBJ whole genome shotgun (WGS) entry which is preliminary data.</text>
</comment>
<evidence type="ECO:0000313" key="8">
    <source>
        <dbReference type="Proteomes" id="UP000051242"/>
    </source>
</evidence>